<dbReference type="InterPro" id="IPR017927">
    <property type="entry name" value="FAD-bd_FR_type"/>
</dbReference>
<reference evidence="3" key="1">
    <citation type="journal article" date="2019" name="Int. J. Syst. Evol. Microbiol.">
        <title>The Global Catalogue of Microorganisms (GCM) 10K type strain sequencing project: providing services to taxonomists for standard genome sequencing and annotation.</title>
        <authorList>
            <consortium name="The Broad Institute Genomics Platform"/>
            <consortium name="The Broad Institute Genome Sequencing Center for Infectious Disease"/>
            <person name="Wu L."/>
            <person name="Ma J."/>
        </authorList>
    </citation>
    <scope>NUCLEOTIDE SEQUENCE [LARGE SCALE GENOMIC DNA]</scope>
    <source>
        <strain evidence="3">NBRC 106348</strain>
    </source>
</reference>
<dbReference type="InterPro" id="IPR013113">
    <property type="entry name" value="SIP_FAD-bd"/>
</dbReference>
<dbReference type="EMBL" id="BSUK01000001">
    <property type="protein sequence ID" value="GMA24207.1"/>
    <property type="molecule type" value="Genomic_DNA"/>
</dbReference>
<dbReference type="SUPFAM" id="SSF63380">
    <property type="entry name" value="Riboflavin synthase domain-like"/>
    <property type="match status" value="1"/>
</dbReference>
<dbReference type="Gene3D" id="2.40.30.10">
    <property type="entry name" value="Translation factors"/>
    <property type="match status" value="1"/>
</dbReference>
<accession>A0ABQ6I0Q9</accession>
<evidence type="ECO:0000259" key="1">
    <source>
        <dbReference type="PROSITE" id="PS51384"/>
    </source>
</evidence>
<evidence type="ECO:0000313" key="3">
    <source>
        <dbReference type="Proteomes" id="UP001157091"/>
    </source>
</evidence>
<dbReference type="InterPro" id="IPR017938">
    <property type="entry name" value="Riboflavin_synthase-like_b-brl"/>
</dbReference>
<dbReference type="InterPro" id="IPR039261">
    <property type="entry name" value="FNR_nucleotide-bd"/>
</dbReference>
<dbReference type="CDD" id="cd06193">
    <property type="entry name" value="siderophore_interacting"/>
    <property type="match status" value="1"/>
</dbReference>
<evidence type="ECO:0000313" key="2">
    <source>
        <dbReference type="EMBL" id="GMA24207.1"/>
    </source>
</evidence>
<dbReference type="PANTHER" id="PTHR30157:SF0">
    <property type="entry name" value="NADPH-DEPENDENT FERRIC-CHELATE REDUCTASE"/>
    <property type="match status" value="1"/>
</dbReference>
<dbReference type="PANTHER" id="PTHR30157">
    <property type="entry name" value="FERRIC REDUCTASE, NADPH-DEPENDENT"/>
    <property type="match status" value="1"/>
</dbReference>
<dbReference type="InterPro" id="IPR039374">
    <property type="entry name" value="SIP_fam"/>
</dbReference>
<dbReference type="Pfam" id="PF08021">
    <property type="entry name" value="FAD_binding_9"/>
    <property type="match status" value="1"/>
</dbReference>
<protein>
    <submittedName>
        <fullName evidence="2">Siderophore-interacting protein</fullName>
    </submittedName>
</protein>
<organism evidence="2 3">
    <name type="scientific">Luteimicrobium album</name>
    <dbReference type="NCBI Taxonomy" id="1054550"/>
    <lineage>
        <taxon>Bacteria</taxon>
        <taxon>Bacillati</taxon>
        <taxon>Actinomycetota</taxon>
        <taxon>Actinomycetes</taxon>
        <taxon>Micrococcales</taxon>
        <taxon>Luteimicrobium</taxon>
    </lineage>
</organism>
<comment type="caution">
    <text evidence="2">The sequence shown here is derived from an EMBL/GenBank/DDBJ whole genome shotgun (WGS) entry which is preliminary data.</text>
</comment>
<dbReference type="Gene3D" id="3.40.50.80">
    <property type="entry name" value="Nucleotide-binding domain of ferredoxin-NADP reductase (FNR) module"/>
    <property type="match status" value="1"/>
</dbReference>
<name>A0ABQ6I0Q9_9MICO</name>
<dbReference type="RefSeq" id="WP_284293066.1">
    <property type="nucleotide sequence ID" value="NZ_BSUK01000001.1"/>
</dbReference>
<dbReference type="Proteomes" id="UP001157091">
    <property type="component" value="Unassembled WGS sequence"/>
</dbReference>
<sequence>MTDRPRRPARPQIELEVLSTRRLSPHLVRLVLGGEGFARFTPNAFTDRYVKIFFSPSGEELHPPFDVAELRATLPADRVPVTRTYTVREVNEAEGWLAVDFVVHGDEGLAGPWAASAVPGDHVVLTGPGGGYAPDPTADWHLLVGDESALPAIAAALEALPDDAEGDAFVEVAGPEDEVPLTVPAGVALRWVHRGPDVSGTPRLLADAVAAAPWRDGRVHAFVHGERESVKALRDVMLYQRGVAREHLSISGYWARGRAEDRFQAEKREPIGQILP</sequence>
<dbReference type="PROSITE" id="PS51384">
    <property type="entry name" value="FAD_FR"/>
    <property type="match status" value="1"/>
</dbReference>
<proteinExistence type="predicted"/>
<dbReference type="Pfam" id="PF04954">
    <property type="entry name" value="SIP"/>
    <property type="match status" value="1"/>
</dbReference>
<keyword evidence="3" id="KW-1185">Reference proteome</keyword>
<dbReference type="InterPro" id="IPR007037">
    <property type="entry name" value="SIP_rossman_dom"/>
</dbReference>
<feature type="domain" description="FAD-binding FR-type" evidence="1">
    <location>
        <begin position="10"/>
        <end position="135"/>
    </location>
</feature>
<gene>
    <name evidence="2" type="ORF">GCM10025864_19660</name>
</gene>